<keyword evidence="3" id="KW-1185">Reference proteome</keyword>
<accession>A0A3R8KL58</accession>
<proteinExistence type="predicted"/>
<sequence>MKLTKLVALVLVTTSVGSGAVLSNPMIGQAKRRPKTTIKTFPKAIRGKWYARYYKMAGKPYYHEIKFTPKTASWKLNVGTNLVKQPLHAHKLPFHGSKTSQHQWVYAINAHDGTNVQNWNSTITLPMAGYWRTRTKKYKGHKIKTLQRFNPKTKKASDVYYPSKKIASYYHK</sequence>
<evidence type="ECO:0008006" key="4">
    <source>
        <dbReference type="Google" id="ProtNLM"/>
    </source>
</evidence>
<gene>
    <name evidence="2" type="ORF">D1831_08185</name>
</gene>
<keyword evidence="1" id="KW-0732">Signal</keyword>
<feature type="chain" id="PRO_5018587015" description="Extracellular protein" evidence="1">
    <location>
        <begin position="21"/>
        <end position="172"/>
    </location>
</feature>
<dbReference type="AlphaFoldDB" id="A0A3R8KL58"/>
<dbReference type="Proteomes" id="UP000283633">
    <property type="component" value="Unassembled WGS sequence"/>
</dbReference>
<evidence type="ECO:0000313" key="2">
    <source>
        <dbReference type="EMBL" id="RRK10287.1"/>
    </source>
</evidence>
<dbReference type="OrthoDB" id="2296201at2"/>
<name>A0A3R8KL58_9LACO</name>
<organism evidence="2 3">
    <name type="scientific">Lactiplantibacillus garii</name>
    <dbReference type="NCBI Taxonomy" id="2306423"/>
    <lineage>
        <taxon>Bacteria</taxon>
        <taxon>Bacillati</taxon>
        <taxon>Bacillota</taxon>
        <taxon>Bacilli</taxon>
        <taxon>Lactobacillales</taxon>
        <taxon>Lactobacillaceae</taxon>
        <taxon>Lactiplantibacillus</taxon>
    </lineage>
</organism>
<protein>
    <recommendedName>
        <fullName evidence="4">Extracellular protein</fullName>
    </recommendedName>
</protein>
<evidence type="ECO:0000256" key="1">
    <source>
        <dbReference type="SAM" id="SignalP"/>
    </source>
</evidence>
<comment type="caution">
    <text evidence="2">The sequence shown here is derived from an EMBL/GenBank/DDBJ whole genome shotgun (WGS) entry which is preliminary data.</text>
</comment>
<feature type="signal peptide" evidence="1">
    <location>
        <begin position="1"/>
        <end position="20"/>
    </location>
</feature>
<dbReference type="EMBL" id="QWZQ01000024">
    <property type="protein sequence ID" value="RRK10287.1"/>
    <property type="molecule type" value="Genomic_DNA"/>
</dbReference>
<dbReference type="RefSeq" id="WP_125072440.1">
    <property type="nucleotide sequence ID" value="NZ_QWZQ01000024.1"/>
</dbReference>
<evidence type="ECO:0000313" key="3">
    <source>
        <dbReference type="Proteomes" id="UP000283633"/>
    </source>
</evidence>
<reference evidence="2 3" key="1">
    <citation type="submission" date="2018-08" db="EMBL/GenBank/DDBJ databases">
        <title>Genome Lactobacillus garii FI11369.</title>
        <authorList>
            <person name="Diaz M."/>
            <person name="Narbad A."/>
        </authorList>
    </citation>
    <scope>NUCLEOTIDE SEQUENCE [LARGE SCALE GENOMIC DNA]</scope>
    <source>
        <strain evidence="2 3">FI11369</strain>
    </source>
</reference>